<dbReference type="GO" id="GO:0003677">
    <property type="term" value="F:DNA binding"/>
    <property type="evidence" value="ECO:0007669"/>
    <property type="project" value="InterPro"/>
</dbReference>
<evidence type="ECO:0000259" key="1">
    <source>
        <dbReference type="Pfam" id="PF01381"/>
    </source>
</evidence>
<dbReference type="InterPro" id="IPR010982">
    <property type="entry name" value="Lambda_DNA-bd_dom_sf"/>
</dbReference>
<keyword evidence="3" id="KW-1185">Reference proteome</keyword>
<dbReference type="OrthoDB" id="8780400at2"/>
<proteinExistence type="predicted"/>
<accession>A0A2D2DTL7</accession>
<reference evidence="2" key="1">
    <citation type="submission" date="2017-10" db="EMBL/GenBank/DDBJ databases">
        <title>Massilia psychrophilum sp. nov., a novel purple-pigmented bacterium isolated from Tianshan glacier, Xinjiang Municipality, China.</title>
        <authorList>
            <person name="Wang H."/>
        </authorList>
    </citation>
    <scope>NUCLEOTIDE SEQUENCE [LARGE SCALE GENOMIC DNA]</scope>
    <source>
        <strain evidence="2">B2</strain>
    </source>
</reference>
<dbReference type="Proteomes" id="UP000229897">
    <property type="component" value="Chromosome"/>
</dbReference>
<evidence type="ECO:0000313" key="3">
    <source>
        <dbReference type="Proteomes" id="UP000229897"/>
    </source>
</evidence>
<dbReference type="InterPro" id="IPR001387">
    <property type="entry name" value="Cro/C1-type_HTH"/>
</dbReference>
<dbReference type="EMBL" id="CP024608">
    <property type="protein sequence ID" value="ATQ78303.1"/>
    <property type="molecule type" value="Genomic_DNA"/>
</dbReference>
<organism evidence="2 3">
    <name type="scientific">Massilia violaceinigra</name>
    <dbReference type="NCBI Taxonomy" id="2045208"/>
    <lineage>
        <taxon>Bacteria</taxon>
        <taxon>Pseudomonadati</taxon>
        <taxon>Pseudomonadota</taxon>
        <taxon>Betaproteobacteria</taxon>
        <taxon>Burkholderiales</taxon>
        <taxon>Oxalobacteraceae</taxon>
        <taxon>Telluria group</taxon>
        <taxon>Massilia</taxon>
    </lineage>
</organism>
<dbReference type="SUPFAM" id="SSF47413">
    <property type="entry name" value="lambda repressor-like DNA-binding domains"/>
    <property type="match status" value="1"/>
</dbReference>
<dbReference type="RefSeq" id="WP_099881207.1">
    <property type="nucleotide sequence ID" value="NZ_CP024608.1"/>
</dbReference>
<dbReference type="KEGG" id="mass:CR152_30170"/>
<dbReference type="AlphaFoldDB" id="A0A2D2DTL7"/>
<gene>
    <name evidence="2" type="ORF">CR152_30170</name>
</gene>
<dbReference type="CDD" id="cd00093">
    <property type="entry name" value="HTH_XRE"/>
    <property type="match status" value="1"/>
</dbReference>
<evidence type="ECO:0000313" key="2">
    <source>
        <dbReference type="EMBL" id="ATQ78303.1"/>
    </source>
</evidence>
<name>A0A2D2DTL7_9BURK</name>
<dbReference type="Pfam" id="PF01381">
    <property type="entry name" value="HTH_3"/>
    <property type="match status" value="1"/>
</dbReference>
<dbReference type="Gene3D" id="1.10.260.40">
    <property type="entry name" value="lambda repressor-like DNA-binding domains"/>
    <property type="match status" value="1"/>
</dbReference>
<protein>
    <recommendedName>
        <fullName evidence="1">HTH cro/C1-type domain-containing protein</fullName>
    </recommendedName>
</protein>
<sequence length="69" mass="7707">MDKNISTLLREIKTQQDWTEVRLAAELGTTQPTVNRILNGQDDCKISTFKAICALHQTCFARVAEPTAT</sequence>
<feature type="domain" description="HTH cro/C1-type" evidence="1">
    <location>
        <begin position="9"/>
        <end position="54"/>
    </location>
</feature>